<protein>
    <submittedName>
        <fullName evidence="1">Uncharacterized protein</fullName>
    </submittedName>
</protein>
<dbReference type="AlphaFoldDB" id="A0A0B7H4V4"/>
<organism evidence="1 2">
    <name type="scientific">Capnocytophaga canimorsus</name>
    <dbReference type="NCBI Taxonomy" id="28188"/>
    <lineage>
        <taxon>Bacteria</taxon>
        <taxon>Pseudomonadati</taxon>
        <taxon>Bacteroidota</taxon>
        <taxon>Flavobacteriia</taxon>
        <taxon>Flavobacteriales</taxon>
        <taxon>Flavobacteriaceae</taxon>
        <taxon>Capnocytophaga</taxon>
    </lineage>
</organism>
<accession>A0A0B7H4V4</accession>
<dbReference type="Proteomes" id="UP000044026">
    <property type="component" value="Unassembled WGS sequence"/>
</dbReference>
<proteinExistence type="predicted"/>
<reference evidence="1 2" key="1">
    <citation type="submission" date="2015-01" db="EMBL/GenBank/DDBJ databases">
        <authorList>
            <person name="Xiang T."/>
            <person name="Song Y."/>
            <person name="Huang L."/>
            <person name="Wang B."/>
            <person name="Wu P."/>
        </authorList>
    </citation>
    <scope>NUCLEOTIDE SEQUENCE [LARGE SCALE GENOMIC DNA]</scope>
    <source>
        <strain evidence="1 2">Cc12</strain>
    </source>
</reference>
<evidence type="ECO:0000313" key="1">
    <source>
        <dbReference type="EMBL" id="CEN32962.1"/>
    </source>
</evidence>
<name>A0A0B7H4V4_9FLAO</name>
<evidence type="ECO:0000313" key="2">
    <source>
        <dbReference type="Proteomes" id="UP000044026"/>
    </source>
</evidence>
<gene>
    <name evidence="1" type="ORF">CCAN12_290005</name>
</gene>
<sequence length="71" mass="8095">MAGDVEVLLRLTEDGSLTAKVFNRENEWQQYVVDDVVYTQGVGISYNVDFNTFKELIHKIFGKGGKIIEKQ</sequence>
<dbReference type="EMBL" id="CDOE01000022">
    <property type="protein sequence ID" value="CEN32962.1"/>
    <property type="molecule type" value="Genomic_DNA"/>
</dbReference>